<name>A0A1F8GID6_9BACT</name>
<organism evidence="1 2">
    <name type="scientific">Candidatus Yanofskybacteria bacterium RIFCSPLOWO2_01_FULL_44_22</name>
    <dbReference type="NCBI Taxonomy" id="1802697"/>
    <lineage>
        <taxon>Bacteria</taxon>
        <taxon>Candidatus Yanofskyibacteriota</taxon>
    </lineage>
</organism>
<accession>A0A1F8GID6</accession>
<reference evidence="1 2" key="1">
    <citation type="journal article" date="2016" name="Nat. Commun.">
        <title>Thousands of microbial genomes shed light on interconnected biogeochemical processes in an aquifer system.</title>
        <authorList>
            <person name="Anantharaman K."/>
            <person name="Brown C.T."/>
            <person name="Hug L.A."/>
            <person name="Sharon I."/>
            <person name="Castelle C.J."/>
            <person name="Probst A.J."/>
            <person name="Thomas B.C."/>
            <person name="Singh A."/>
            <person name="Wilkins M.J."/>
            <person name="Karaoz U."/>
            <person name="Brodie E.L."/>
            <person name="Williams K.H."/>
            <person name="Hubbard S.S."/>
            <person name="Banfield J.F."/>
        </authorList>
    </citation>
    <scope>NUCLEOTIDE SEQUENCE [LARGE SCALE GENOMIC DNA]</scope>
</reference>
<dbReference type="STRING" id="1802697.A2925_02880"/>
<gene>
    <name evidence="1" type="ORF">A2925_02880</name>
</gene>
<evidence type="ECO:0000313" key="1">
    <source>
        <dbReference type="EMBL" id="OGN25155.1"/>
    </source>
</evidence>
<dbReference type="Proteomes" id="UP000178256">
    <property type="component" value="Unassembled WGS sequence"/>
</dbReference>
<comment type="caution">
    <text evidence="1">The sequence shown here is derived from an EMBL/GenBank/DDBJ whole genome shotgun (WGS) entry which is preliminary data.</text>
</comment>
<protein>
    <submittedName>
        <fullName evidence="1">Uncharacterized protein</fullName>
    </submittedName>
</protein>
<sequence length="139" mass="15399">MAFVLCRSTSNPKVLSSASEIMEGSRCVLIDSLINLLGGFIEGLDAVSTDFYPSPASRSCFVLDLGPLEVWVALGSVGRIIMTSKELSSSDHDRFFAAIWTSGCHKFEIRISKFETISKLKFPKFKVFIILNLRFPSLV</sequence>
<proteinExistence type="predicted"/>
<dbReference type="AlphaFoldDB" id="A0A1F8GID6"/>
<evidence type="ECO:0000313" key="2">
    <source>
        <dbReference type="Proteomes" id="UP000178256"/>
    </source>
</evidence>
<dbReference type="EMBL" id="MGKL01000022">
    <property type="protein sequence ID" value="OGN25155.1"/>
    <property type="molecule type" value="Genomic_DNA"/>
</dbReference>